<proteinExistence type="predicted"/>
<evidence type="ECO:0000256" key="6">
    <source>
        <dbReference type="ARBA" id="ARBA00022989"/>
    </source>
</evidence>
<dbReference type="GO" id="GO:0016757">
    <property type="term" value="F:glycosyltransferase activity"/>
    <property type="evidence" value="ECO:0007669"/>
    <property type="project" value="UniProtKB-KW"/>
</dbReference>
<reference evidence="10 11" key="1">
    <citation type="submission" date="2022-03" db="EMBL/GenBank/DDBJ databases">
        <title>Hymenobactersp. isolated from the air.</title>
        <authorList>
            <person name="Won M."/>
            <person name="Kwon S.-W."/>
        </authorList>
    </citation>
    <scope>NUCLEOTIDE SEQUENCE [LARGE SCALE GENOMIC DNA]</scope>
    <source>
        <strain evidence="10 11">KACC 21982</strain>
    </source>
</reference>
<feature type="transmembrane region" description="Helical" evidence="8">
    <location>
        <begin position="334"/>
        <end position="353"/>
    </location>
</feature>
<feature type="domain" description="Glycosyltransferase RgtA/B/C/D-like" evidence="9">
    <location>
        <begin position="72"/>
        <end position="229"/>
    </location>
</feature>
<evidence type="ECO:0000256" key="7">
    <source>
        <dbReference type="ARBA" id="ARBA00023136"/>
    </source>
</evidence>
<comment type="subcellular location">
    <subcellularLocation>
        <location evidence="1">Cell membrane</location>
        <topology evidence="1">Multi-pass membrane protein</topology>
    </subcellularLocation>
</comment>
<feature type="transmembrane region" description="Helical" evidence="8">
    <location>
        <begin position="149"/>
        <end position="166"/>
    </location>
</feature>
<dbReference type="PANTHER" id="PTHR33908">
    <property type="entry name" value="MANNOSYLTRANSFERASE YKCB-RELATED"/>
    <property type="match status" value="1"/>
</dbReference>
<dbReference type="RefSeq" id="WP_243800246.1">
    <property type="nucleotide sequence ID" value="NZ_CP094669.1"/>
</dbReference>
<accession>A0ABY4CZZ0</accession>
<evidence type="ECO:0000313" key="10">
    <source>
        <dbReference type="EMBL" id="UOG75835.1"/>
    </source>
</evidence>
<feature type="transmembrane region" description="Helical" evidence="8">
    <location>
        <begin position="172"/>
        <end position="205"/>
    </location>
</feature>
<gene>
    <name evidence="10" type="ORF">MTX78_04365</name>
</gene>
<evidence type="ECO:0000259" key="9">
    <source>
        <dbReference type="Pfam" id="PF13231"/>
    </source>
</evidence>
<dbReference type="InterPro" id="IPR050297">
    <property type="entry name" value="LipidA_mod_glycosyltrf_83"/>
</dbReference>
<feature type="transmembrane region" description="Helical" evidence="8">
    <location>
        <begin position="304"/>
        <end position="322"/>
    </location>
</feature>
<dbReference type="InterPro" id="IPR038731">
    <property type="entry name" value="RgtA/B/C-like"/>
</dbReference>
<dbReference type="EMBL" id="CP094669">
    <property type="protein sequence ID" value="UOG75835.1"/>
    <property type="molecule type" value="Genomic_DNA"/>
</dbReference>
<evidence type="ECO:0000256" key="8">
    <source>
        <dbReference type="SAM" id="Phobius"/>
    </source>
</evidence>
<keyword evidence="5 8" id="KW-0812">Transmembrane</keyword>
<protein>
    <submittedName>
        <fullName evidence="10">Glycosyltransferase family 39 protein</fullName>
        <ecNumber evidence="10">2.4.-.-</ecNumber>
    </submittedName>
</protein>
<sequence>MTPTLPETRLLSRWGGPLLGIMATLGLLVDLGGLTLRHWDEARLGVNAIEMAQSNKWLITTFGFKPDLWNTKPPLMIWLQAGLIQLLGPTEWAVRLPAALAALATIGLLYWFMAKFMRRPLGGLLAGIVLVSSQGFLGQHHGHAGDYDALLTLMQLVVGLSVLLLLETKQRRWWVGVGVGLIMATLTKGVAVLLPLPGMALYCLAQRRGRALLRTTGFWLVLLSWMAAAVGWYTLREHVGPGYWAAINENELSGRFAAVVEKHEEPWYYYIARMAAARFLPWVYVVPVVVFFALRHPDARARRVAAFAASWAVGMLVVLTIAKTKIEWYSVPTYPWLALLIGLGSPRLATLLLGRVHSRPVQLSLRVLLTAFLVVPPLAAIGLEQRRYRRDTADEARVGYGLRALSEEDQPPTPLFVVAPGTFYTALLPPTVSGGISGYNASLRFYVLGYPRELRVVPPASVASLRSPGYVLTSTAADSALVRATFPRASCRAVGRFPCWLWRLLPAN</sequence>
<feature type="transmembrane region" description="Helical" evidence="8">
    <location>
        <begin position="92"/>
        <end position="113"/>
    </location>
</feature>
<evidence type="ECO:0000256" key="3">
    <source>
        <dbReference type="ARBA" id="ARBA00022676"/>
    </source>
</evidence>
<dbReference type="EC" id="2.4.-.-" evidence="10"/>
<evidence type="ECO:0000256" key="2">
    <source>
        <dbReference type="ARBA" id="ARBA00022475"/>
    </source>
</evidence>
<feature type="transmembrane region" description="Helical" evidence="8">
    <location>
        <begin position="365"/>
        <end position="383"/>
    </location>
</feature>
<feature type="transmembrane region" description="Helical" evidence="8">
    <location>
        <begin position="119"/>
        <end position="137"/>
    </location>
</feature>
<feature type="transmembrane region" description="Helical" evidence="8">
    <location>
        <begin position="14"/>
        <end position="36"/>
    </location>
</feature>
<evidence type="ECO:0000313" key="11">
    <source>
        <dbReference type="Proteomes" id="UP000831113"/>
    </source>
</evidence>
<keyword evidence="6 8" id="KW-1133">Transmembrane helix</keyword>
<keyword evidence="4 10" id="KW-0808">Transferase</keyword>
<evidence type="ECO:0000256" key="4">
    <source>
        <dbReference type="ARBA" id="ARBA00022679"/>
    </source>
</evidence>
<keyword evidence="11" id="KW-1185">Reference proteome</keyword>
<feature type="transmembrane region" description="Helical" evidence="8">
    <location>
        <begin position="217"/>
        <end position="235"/>
    </location>
</feature>
<dbReference type="PANTHER" id="PTHR33908:SF3">
    <property type="entry name" value="UNDECAPRENYL PHOSPHATE-ALPHA-4-AMINO-4-DEOXY-L-ARABINOSE ARABINOSYL TRANSFERASE"/>
    <property type="match status" value="1"/>
</dbReference>
<dbReference type="Pfam" id="PF13231">
    <property type="entry name" value="PMT_2"/>
    <property type="match status" value="1"/>
</dbReference>
<name>A0ABY4CZZ0_9BACT</name>
<feature type="transmembrane region" description="Helical" evidence="8">
    <location>
        <begin position="267"/>
        <end position="292"/>
    </location>
</feature>
<evidence type="ECO:0000256" key="5">
    <source>
        <dbReference type="ARBA" id="ARBA00022692"/>
    </source>
</evidence>
<keyword evidence="2" id="KW-1003">Cell membrane</keyword>
<keyword evidence="7 8" id="KW-0472">Membrane</keyword>
<dbReference type="Proteomes" id="UP000831113">
    <property type="component" value="Chromosome"/>
</dbReference>
<evidence type="ECO:0000256" key="1">
    <source>
        <dbReference type="ARBA" id="ARBA00004651"/>
    </source>
</evidence>
<keyword evidence="3 10" id="KW-0328">Glycosyltransferase</keyword>
<organism evidence="10 11">
    <name type="scientific">Hymenobacter tibetensis</name>
    <dbReference type="NCBI Taxonomy" id="497967"/>
    <lineage>
        <taxon>Bacteria</taxon>
        <taxon>Pseudomonadati</taxon>
        <taxon>Bacteroidota</taxon>
        <taxon>Cytophagia</taxon>
        <taxon>Cytophagales</taxon>
        <taxon>Hymenobacteraceae</taxon>
        <taxon>Hymenobacter</taxon>
    </lineage>
</organism>